<proteinExistence type="inferred from homology"/>
<dbReference type="PROSITE" id="PS50024">
    <property type="entry name" value="SEA"/>
    <property type="match status" value="1"/>
</dbReference>
<dbReference type="PANTHER" id="PTHR11712:SF336">
    <property type="entry name" value="3-OXOACYL-[ACYL-CARRIER-PROTEIN] SYNTHASE, MITOCHONDRIAL"/>
    <property type="match status" value="1"/>
</dbReference>
<comment type="caution">
    <text evidence="12">Lacks conserved residue(s) required for the propagation of feature annotation.</text>
</comment>
<organism evidence="18 19">
    <name type="scientific">Stylophora pistillata</name>
    <name type="common">Smooth cauliflower coral</name>
    <dbReference type="NCBI Taxonomy" id="50429"/>
    <lineage>
        <taxon>Eukaryota</taxon>
        <taxon>Metazoa</taxon>
        <taxon>Cnidaria</taxon>
        <taxon>Anthozoa</taxon>
        <taxon>Hexacorallia</taxon>
        <taxon>Scleractinia</taxon>
        <taxon>Astrocoeniina</taxon>
        <taxon>Pocilloporidae</taxon>
        <taxon>Stylophora</taxon>
    </lineage>
</organism>
<dbReference type="GO" id="GO:0006633">
    <property type="term" value="P:fatty acid biosynthetic process"/>
    <property type="evidence" value="ECO:0007669"/>
    <property type="project" value="InterPro"/>
</dbReference>
<dbReference type="InterPro" id="IPR016039">
    <property type="entry name" value="Thiolase-like"/>
</dbReference>
<dbReference type="Pfam" id="PF01390">
    <property type="entry name" value="SEA"/>
    <property type="match status" value="1"/>
</dbReference>
<dbReference type="PROSITE" id="PS00606">
    <property type="entry name" value="KS3_1"/>
    <property type="match status" value="1"/>
</dbReference>
<name>A0A2B4STG0_STYPI</name>
<evidence type="ECO:0000256" key="10">
    <source>
        <dbReference type="ARBA" id="ARBA00023157"/>
    </source>
</evidence>
<keyword evidence="10" id="KW-1015">Disulfide bond</keyword>
<evidence type="ECO:0000259" key="17">
    <source>
        <dbReference type="PROSITE" id="PS52004"/>
    </source>
</evidence>
<dbReference type="EC" id="2.3.1.41" evidence="3"/>
<dbReference type="InterPro" id="IPR026823">
    <property type="entry name" value="cEGF"/>
</dbReference>
<dbReference type="GO" id="GO:0005509">
    <property type="term" value="F:calcium ion binding"/>
    <property type="evidence" value="ECO:0007669"/>
    <property type="project" value="InterPro"/>
</dbReference>
<feature type="domain" description="EGF-like" evidence="16">
    <location>
        <begin position="1392"/>
        <end position="1436"/>
    </location>
</feature>
<keyword evidence="4" id="KW-0964">Secreted</keyword>
<reference evidence="19" key="1">
    <citation type="journal article" date="2017" name="bioRxiv">
        <title>Comparative analysis of the genomes of Stylophora pistillata and Acropora digitifera provides evidence for extensive differences between species of corals.</title>
        <authorList>
            <person name="Voolstra C.R."/>
            <person name="Li Y."/>
            <person name="Liew Y.J."/>
            <person name="Baumgarten S."/>
            <person name="Zoccola D."/>
            <person name="Flot J.-F."/>
            <person name="Tambutte S."/>
            <person name="Allemand D."/>
            <person name="Aranda M."/>
        </authorList>
    </citation>
    <scope>NUCLEOTIDE SEQUENCE [LARGE SCALE GENOMIC DNA]</scope>
</reference>
<feature type="compositionally biased region" description="Polar residues" evidence="14">
    <location>
        <begin position="60"/>
        <end position="69"/>
    </location>
</feature>
<protein>
    <recommendedName>
        <fullName evidence="3">beta-ketoacyl-[acyl-carrier-protein] synthase I</fullName>
        <ecNumber evidence="3">2.3.1.41</ecNumber>
    </recommendedName>
</protein>
<evidence type="ECO:0000256" key="12">
    <source>
        <dbReference type="PROSITE-ProRule" id="PRU00076"/>
    </source>
</evidence>
<accession>A0A2B4STG0</accession>
<dbReference type="InterPro" id="IPR009030">
    <property type="entry name" value="Growth_fac_rcpt_cys_sf"/>
</dbReference>
<dbReference type="Pfam" id="PF02801">
    <property type="entry name" value="Ketoacyl-synt_C"/>
    <property type="match status" value="1"/>
</dbReference>
<feature type="domain" description="EGF-like" evidence="16">
    <location>
        <begin position="1154"/>
        <end position="1192"/>
    </location>
</feature>
<comment type="similarity">
    <text evidence="2 13">Belongs to the thiolase-like superfamily. Beta-ketoacyl-ACP synthases family.</text>
</comment>
<keyword evidence="5 12" id="KW-0245">EGF-like domain</keyword>
<feature type="domain" description="EGF-like" evidence="16">
    <location>
        <begin position="1193"/>
        <end position="1229"/>
    </location>
</feature>
<feature type="domain" description="Ketosynthase family 3 (KS3)" evidence="17">
    <location>
        <begin position="1"/>
        <end position="425"/>
    </location>
</feature>
<dbReference type="InterPro" id="IPR000742">
    <property type="entry name" value="EGF"/>
</dbReference>
<keyword evidence="19" id="KW-1185">Reference proteome</keyword>
<dbReference type="InterPro" id="IPR049883">
    <property type="entry name" value="NOTCH1_EGF-like"/>
</dbReference>
<evidence type="ECO:0000256" key="9">
    <source>
        <dbReference type="ARBA" id="ARBA00022837"/>
    </source>
</evidence>
<dbReference type="SMART" id="SM00825">
    <property type="entry name" value="PKS_KS"/>
    <property type="match status" value="1"/>
</dbReference>
<evidence type="ECO:0000256" key="14">
    <source>
        <dbReference type="SAM" id="MobiDB-lite"/>
    </source>
</evidence>
<evidence type="ECO:0000256" key="1">
    <source>
        <dbReference type="ARBA" id="ARBA00004613"/>
    </source>
</evidence>
<dbReference type="InterPro" id="IPR000082">
    <property type="entry name" value="SEA_dom"/>
</dbReference>
<feature type="domain" description="EGF-like" evidence="16">
    <location>
        <begin position="1350"/>
        <end position="1391"/>
    </location>
</feature>
<dbReference type="InterPro" id="IPR014030">
    <property type="entry name" value="Ketoacyl_synth_N"/>
</dbReference>
<dbReference type="InterPro" id="IPR020841">
    <property type="entry name" value="PKS_Beta-ketoAc_synthase_dom"/>
</dbReference>
<dbReference type="SMART" id="SM00181">
    <property type="entry name" value="EGF"/>
    <property type="match status" value="5"/>
</dbReference>
<evidence type="ECO:0000259" key="15">
    <source>
        <dbReference type="PROSITE" id="PS50024"/>
    </source>
</evidence>
<dbReference type="PROSITE" id="PS00010">
    <property type="entry name" value="ASX_HYDROXYL"/>
    <property type="match status" value="5"/>
</dbReference>
<feature type="region of interest" description="Disordered" evidence="14">
    <location>
        <begin position="39"/>
        <end position="78"/>
    </location>
</feature>
<dbReference type="SUPFAM" id="SSF53901">
    <property type="entry name" value="Thiolase-like"/>
    <property type="match status" value="1"/>
</dbReference>
<dbReference type="Proteomes" id="UP000225706">
    <property type="component" value="Unassembled WGS sequence"/>
</dbReference>
<dbReference type="PROSITE" id="PS01187">
    <property type="entry name" value="EGF_CA"/>
    <property type="match status" value="2"/>
</dbReference>
<dbReference type="Gene3D" id="3.30.70.960">
    <property type="entry name" value="SEA domain"/>
    <property type="match status" value="1"/>
</dbReference>
<dbReference type="Pfam" id="PF12947">
    <property type="entry name" value="EGF_3"/>
    <property type="match status" value="2"/>
</dbReference>
<keyword evidence="6 13" id="KW-0808">Transferase</keyword>
<dbReference type="EMBL" id="LSMT01000014">
    <property type="protein sequence ID" value="PFX33191.1"/>
    <property type="molecule type" value="Genomic_DNA"/>
</dbReference>
<dbReference type="InterPro" id="IPR036364">
    <property type="entry name" value="SEA_dom_sf"/>
</dbReference>
<evidence type="ECO:0000256" key="3">
    <source>
        <dbReference type="ARBA" id="ARBA00013191"/>
    </source>
</evidence>
<dbReference type="STRING" id="50429.A0A2B4STG0"/>
<evidence type="ECO:0000256" key="7">
    <source>
        <dbReference type="ARBA" id="ARBA00022729"/>
    </source>
</evidence>
<evidence type="ECO:0000256" key="2">
    <source>
        <dbReference type="ARBA" id="ARBA00008467"/>
    </source>
</evidence>
<feature type="region of interest" description="Disordered" evidence="14">
    <location>
        <begin position="1030"/>
        <end position="1049"/>
    </location>
</feature>
<dbReference type="InterPro" id="IPR024731">
    <property type="entry name" value="NELL2-like_EGF"/>
</dbReference>
<dbReference type="PROSITE" id="PS01186">
    <property type="entry name" value="EGF_2"/>
    <property type="match status" value="4"/>
</dbReference>
<dbReference type="Gene3D" id="2.10.25.10">
    <property type="entry name" value="Laminin"/>
    <property type="match status" value="5"/>
</dbReference>
<dbReference type="InterPro" id="IPR000152">
    <property type="entry name" value="EGF-type_Asp/Asn_hydroxyl_site"/>
</dbReference>
<dbReference type="Gene3D" id="3.40.47.10">
    <property type="match status" value="1"/>
</dbReference>
<keyword evidence="9" id="KW-0106">Calcium</keyword>
<dbReference type="GO" id="GO:0005739">
    <property type="term" value="C:mitochondrion"/>
    <property type="evidence" value="ECO:0007669"/>
    <property type="project" value="TreeGrafter"/>
</dbReference>
<feature type="compositionally biased region" description="Low complexity" evidence="14">
    <location>
        <begin position="441"/>
        <end position="454"/>
    </location>
</feature>
<comment type="caution">
    <text evidence="18">The sequence shown here is derived from an EMBL/GenBank/DDBJ whole genome shotgun (WGS) entry which is preliminary data.</text>
</comment>
<evidence type="ECO:0000313" key="19">
    <source>
        <dbReference type="Proteomes" id="UP000225706"/>
    </source>
</evidence>
<dbReference type="PANTHER" id="PTHR11712">
    <property type="entry name" value="POLYKETIDE SYNTHASE-RELATED"/>
    <property type="match status" value="1"/>
</dbReference>
<evidence type="ECO:0000256" key="5">
    <source>
        <dbReference type="ARBA" id="ARBA00022536"/>
    </source>
</evidence>
<dbReference type="SMART" id="SM00200">
    <property type="entry name" value="SEA"/>
    <property type="match status" value="1"/>
</dbReference>
<dbReference type="CDD" id="cd00054">
    <property type="entry name" value="EGF_CA"/>
    <property type="match status" value="5"/>
</dbReference>
<keyword evidence="8" id="KW-0677">Repeat</keyword>
<dbReference type="FunFam" id="2.10.25.10:FF:000038">
    <property type="entry name" value="Fibrillin 2"/>
    <property type="match status" value="4"/>
</dbReference>
<evidence type="ECO:0000256" key="11">
    <source>
        <dbReference type="ARBA" id="ARBA00023180"/>
    </source>
</evidence>
<dbReference type="InterPro" id="IPR018201">
    <property type="entry name" value="Ketoacyl_synth_AS"/>
</dbReference>
<keyword evidence="11" id="KW-0325">Glycoprotein</keyword>
<feature type="domain" description="EGF-like" evidence="16">
    <location>
        <begin position="1115"/>
        <end position="1153"/>
    </location>
</feature>
<dbReference type="InterPro" id="IPR001881">
    <property type="entry name" value="EGF-like_Ca-bd_dom"/>
</dbReference>
<dbReference type="GO" id="GO:0005576">
    <property type="term" value="C:extracellular region"/>
    <property type="evidence" value="ECO:0007669"/>
    <property type="project" value="UniProtKB-SubCell"/>
</dbReference>
<dbReference type="Pfam" id="PF07645">
    <property type="entry name" value="EGF_CA"/>
    <property type="match status" value="1"/>
</dbReference>
<dbReference type="PROSITE" id="PS52004">
    <property type="entry name" value="KS3_2"/>
    <property type="match status" value="1"/>
</dbReference>
<dbReference type="Pfam" id="PF00109">
    <property type="entry name" value="ketoacyl-synt"/>
    <property type="match status" value="1"/>
</dbReference>
<evidence type="ECO:0000256" key="13">
    <source>
        <dbReference type="RuleBase" id="RU003694"/>
    </source>
</evidence>
<dbReference type="InterPro" id="IPR000794">
    <property type="entry name" value="Beta-ketoacyl_synthase"/>
</dbReference>
<evidence type="ECO:0000256" key="6">
    <source>
        <dbReference type="ARBA" id="ARBA00022679"/>
    </source>
</evidence>
<evidence type="ECO:0000259" key="16">
    <source>
        <dbReference type="PROSITE" id="PS50026"/>
    </source>
</evidence>
<feature type="domain" description="SEA" evidence="15">
    <location>
        <begin position="1234"/>
        <end position="1353"/>
    </location>
</feature>
<keyword evidence="7" id="KW-0732">Signal</keyword>
<evidence type="ECO:0000256" key="4">
    <source>
        <dbReference type="ARBA" id="ARBA00022525"/>
    </source>
</evidence>
<dbReference type="GO" id="GO:0004315">
    <property type="term" value="F:3-oxoacyl-[acyl-carrier-protein] synthase activity"/>
    <property type="evidence" value="ECO:0007669"/>
    <property type="project" value="UniProtKB-EC"/>
</dbReference>
<dbReference type="InterPro" id="IPR014031">
    <property type="entry name" value="Ketoacyl_synth_C"/>
</dbReference>
<dbReference type="CDD" id="cd00834">
    <property type="entry name" value="KAS_I_II"/>
    <property type="match status" value="1"/>
</dbReference>
<evidence type="ECO:0000256" key="8">
    <source>
        <dbReference type="ARBA" id="ARBA00022737"/>
    </source>
</evidence>
<dbReference type="SUPFAM" id="SSF57184">
    <property type="entry name" value="Growth factor receptor domain"/>
    <property type="match status" value="2"/>
</dbReference>
<dbReference type="OrthoDB" id="5978572at2759"/>
<comment type="subcellular location">
    <subcellularLocation>
        <location evidence="1">Secreted</location>
    </subcellularLocation>
</comment>
<dbReference type="SUPFAM" id="SSF82671">
    <property type="entry name" value="SEA domain"/>
    <property type="match status" value="1"/>
</dbReference>
<dbReference type="PROSITE" id="PS50026">
    <property type="entry name" value="EGF_3"/>
    <property type="match status" value="5"/>
</dbReference>
<dbReference type="Pfam" id="PF00008">
    <property type="entry name" value="EGF"/>
    <property type="match status" value="1"/>
</dbReference>
<sequence>MNSYFSYSSFVRRLPAEPPLSNIAYPTVVNVDQSQVNDYHEDASQDVSSEDNSDEIPVYTLSSPVSNDSLAEDETTLSSMPASSVNAASADFIDSGANMSPGYSESSQLSEEYDTFPATTAPSEFVNSTLSEEDLPHFQTGTDRKQLFQGYRRVSPFFVPRVLLNLPAGVVSMTFGLQGPNHAVSTACAASAHAIGDAFRLIRHGDADVMVAGGVEACILPLAMAGFCKMRALTTKFNDNPHESSRPFDRERSGFVMGEGAGVMILEFQEYDHAVSRGARLYAELVGYGLSGDAYHITAPSEGGHGAYLAMKNALKDADLKPEDVNYINAHATSTPLGDAGENSAIKTLLGQHSRNVQVSSTKGAVGHLLGAAGAVEGIFTVLAIHHCDLAYDQLIQQCKHVSRNVLEQRTVDLSSAERSVLVSPSSQLFSPTLSVSRESSSSSSQMVTSSLPSDHSTVKLSSERSESVSPLLVMLSSTFGTRKDSRRFLISTIESSVTSEQSTLTGSSAKSSAVSPSSVALLSTVYVSRESSRRFSSAVLVSSVASKESTGGQCLESSLVLSPLSATVLSTDIMIRESRRSLSPTILSILKSEGSTVELSSERSSVEGAGSVVKSSSFDVSSGISVSPSSIIVSSRTSEEGTVKLSSAEKSVLLSHSLETSSPTLSVSRESSSSSSLTVSSSVSSDHRTIKLTSGRSASLSPSLVVLSSSVSGSRDGSRSLLSTIKSSVVSEQSSLRGSSESSLAVLESSAVLLSTVGVSRESSRRSSAAVLVSSMESKQRTGGQSLERSLLLSLSSVAVLWTDVTMRESRTSLSLTTLSSLTSEDSTVQLSSERSLVHGASSVLKSSTSGVRSGISVSLSSIIVSSRTSEKRTVELPSAENSGISVSPSSIIVSSRTSEQRTVKLSSAEKAVLLSPSLEASSPTLSVSRESSSSSYLTVSSSVSSDHRTVKLTSGRSESLSPSLVVLSSSVSGSRDSSRSLLSTIKSSVVSEQSSLRGSSESSLAVLESSVVLLSTVGVSRESSRRSSAAGLVSSMGSKERTGGQSLERSLLLSPSSVAVLSTDFIRSESSKLLSPIMVLSLATDVVLRSLSSATHPSSIQSILTTSPFTVVDVDVCLRNPCDENAMCRNGKGSYSCSCKEGFTGNGLSCQDVDECLNNPCDKNAICTNTKGSYSCSCKEGFTGNGKSCQEINECAPSPCRQDQVCDDFVGYYKCRCRPGLSQKENSGICEAAETYGGLLKITGGNFSTFTPALEDSTSPEYNELEFEIISAVNETYRNSELASTYRGCEVLGFRNGSVIADLLIHFEPTENNTVLSTARRILTESVDNTGNTSSFRTLRPDTVIVRDYDECQDEKTYDCDQNGICKNTVGSFECFCKAGYTGNGRKCQDIDECKNASLHHCNFTGPGVTCLNTLGSYQCICKEGYSGDGVMCNAGCPFHHCENGGTCIISTVGNICRRRDEDVPEDSPLTPSKYRPTRKSRALYIETIDEDFTIPPRRLRATPPSASFREVASGLGAANLAMEQLSRVGQQQSKAAQARSTRQNLKPSSDILVFDDFLGNVKSFEDLSGSTDS</sequence>
<dbReference type="Pfam" id="PF12662">
    <property type="entry name" value="cEGF"/>
    <property type="match status" value="1"/>
</dbReference>
<dbReference type="SMART" id="SM00179">
    <property type="entry name" value="EGF_CA"/>
    <property type="match status" value="5"/>
</dbReference>
<dbReference type="InterPro" id="IPR018097">
    <property type="entry name" value="EGF_Ca-bd_CS"/>
</dbReference>
<evidence type="ECO:0000313" key="18">
    <source>
        <dbReference type="EMBL" id="PFX33191.1"/>
    </source>
</evidence>
<gene>
    <name evidence="18" type="primary">KAS</name>
    <name evidence="18" type="ORF">AWC38_SpisGene1859</name>
</gene>
<feature type="region of interest" description="Disordered" evidence="14">
    <location>
        <begin position="441"/>
        <end position="463"/>
    </location>
</feature>